<evidence type="ECO:0000256" key="3">
    <source>
        <dbReference type="ARBA" id="ARBA00004586"/>
    </source>
</evidence>
<dbReference type="GO" id="GO:0004497">
    <property type="term" value="F:monooxygenase activity"/>
    <property type="evidence" value="ECO:0007669"/>
    <property type="project" value="UniProtKB-KW"/>
</dbReference>
<dbReference type="Proteomes" id="UP000515204">
    <property type="component" value="Unplaced"/>
</dbReference>
<dbReference type="PANTHER" id="PTHR24292:SF45">
    <property type="entry name" value="CYTOCHROME P450 6G1-RELATED"/>
    <property type="match status" value="1"/>
</dbReference>
<keyword evidence="8" id="KW-0492">Microsome</keyword>
<evidence type="ECO:0000256" key="9">
    <source>
        <dbReference type="ARBA" id="ARBA00023002"/>
    </source>
</evidence>
<name>A0A6P3YBL4_DINQU</name>
<keyword evidence="5" id="KW-0349">Heme</keyword>
<evidence type="ECO:0000256" key="5">
    <source>
        <dbReference type="ARBA" id="ARBA00022617"/>
    </source>
</evidence>
<keyword evidence="11" id="KW-0503">Monooxygenase</keyword>
<comment type="cofactor">
    <cofactor evidence="1">
        <name>heme</name>
        <dbReference type="ChEBI" id="CHEBI:30413"/>
    </cofactor>
</comment>
<evidence type="ECO:0000256" key="11">
    <source>
        <dbReference type="ARBA" id="ARBA00023033"/>
    </source>
</evidence>
<dbReference type="SUPFAM" id="SSF48264">
    <property type="entry name" value="Cytochrome P450"/>
    <property type="match status" value="1"/>
</dbReference>
<dbReference type="PANTHER" id="PTHR24292">
    <property type="entry name" value="CYTOCHROME P450"/>
    <property type="match status" value="1"/>
</dbReference>
<dbReference type="OrthoDB" id="2789670at2759"/>
<dbReference type="InterPro" id="IPR050476">
    <property type="entry name" value="Insect_CytP450_Detox"/>
</dbReference>
<keyword evidence="7" id="KW-0256">Endoplasmic reticulum</keyword>
<sequence>MIDAKELCANLTTDMIGTTAFGLNIDSLNNPECEFRKNRKMIFDDTIKHRMKSGEKRNDLIDILIELKKQCVDEDLRDFSEY</sequence>
<keyword evidence="13" id="KW-1185">Reference proteome</keyword>
<comment type="subcellular location">
    <subcellularLocation>
        <location evidence="3">Endoplasmic reticulum membrane</location>
    </subcellularLocation>
    <subcellularLocation>
        <location evidence="2">Microsome membrane</location>
    </subcellularLocation>
</comment>
<evidence type="ECO:0000256" key="1">
    <source>
        <dbReference type="ARBA" id="ARBA00001971"/>
    </source>
</evidence>
<evidence type="ECO:0000256" key="8">
    <source>
        <dbReference type="ARBA" id="ARBA00022848"/>
    </source>
</evidence>
<gene>
    <name evidence="14" type="primary">LOC106751091</name>
</gene>
<dbReference type="GO" id="GO:0046680">
    <property type="term" value="P:response to DDT"/>
    <property type="evidence" value="ECO:0007669"/>
    <property type="project" value="TreeGrafter"/>
</dbReference>
<protein>
    <submittedName>
        <fullName evidence="14">Probable cytochrome P450 6g2</fullName>
    </submittedName>
</protein>
<evidence type="ECO:0000256" key="2">
    <source>
        <dbReference type="ARBA" id="ARBA00004524"/>
    </source>
</evidence>
<dbReference type="GO" id="GO:0016705">
    <property type="term" value="F:oxidoreductase activity, acting on paired donors, with incorporation or reduction of molecular oxygen"/>
    <property type="evidence" value="ECO:0007669"/>
    <property type="project" value="InterPro"/>
</dbReference>
<keyword evidence="6" id="KW-0479">Metal-binding</keyword>
<evidence type="ECO:0000256" key="10">
    <source>
        <dbReference type="ARBA" id="ARBA00023004"/>
    </source>
</evidence>
<dbReference type="KEGG" id="dqu:106751091"/>
<dbReference type="Gene3D" id="1.10.630.10">
    <property type="entry name" value="Cytochrome P450"/>
    <property type="match status" value="1"/>
</dbReference>
<evidence type="ECO:0000313" key="13">
    <source>
        <dbReference type="Proteomes" id="UP000515204"/>
    </source>
</evidence>
<dbReference type="GeneID" id="106751091"/>
<dbReference type="GO" id="GO:0005789">
    <property type="term" value="C:endoplasmic reticulum membrane"/>
    <property type="evidence" value="ECO:0007669"/>
    <property type="project" value="UniProtKB-SubCell"/>
</dbReference>
<keyword evidence="12" id="KW-0472">Membrane</keyword>
<keyword evidence="10" id="KW-0408">Iron</keyword>
<organism evidence="13 14">
    <name type="scientific">Dinoponera quadriceps</name>
    <name type="common">South American ant</name>
    <dbReference type="NCBI Taxonomy" id="609295"/>
    <lineage>
        <taxon>Eukaryota</taxon>
        <taxon>Metazoa</taxon>
        <taxon>Ecdysozoa</taxon>
        <taxon>Arthropoda</taxon>
        <taxon>Hexapoda</taxon>
        <taxon>Insecta</taxon>
        <taxon>Pterygota</taxon>
        <taxon>Neoptera</taxon>
        <taxon>Endopterygota</taxon>
        <taxon>Hymenoptera</taxon>
        <taxon>Apocrita</taxon>
        <taxon>Aculeata</taxon>
        <taxon>Formicoidea</taxon>
        <taxon>Formicidae</taxon>
        <taxon>Ponerinae</taxon>
        <taxon>Ponerini</taxon>
        <taxon>Dinoponera</taxon>
    </lineage>
</organism>
<dbReference type="AlphaFoldDB" id="A0A6P3YBL4"/>
<dbReference type="GO" id="GO:0005506">
    <property type="term" value="F:iron ion binding"/>
    <property type="evidence" value="ECO:0007669"/>
    <property type="project" value="InterPro"/>
</dbReference>
<evidence type="ECO:0000256" key="7">
    <source>
        <dbReference type="ARBA" id="ARBA00022824"/>
    </source>
</evidence>
<dbReference type="RefSeq" id="XP_014487359.1">
    <property type="nucleotide sequence ID" value="XM_014631873.1"/>
</dbReference>
<dbReference type="GO" id="GO:0020037">
    <property type="term" value="F:heme binding"/>
    <property type="evidence" value="ECO:0007669"/>
    <property type="project" value="InterPro"/>
</dbReference>
<evidence type="ECO:0000256" key="6">
    <source>
        <dbReference type="ARBA" id="ARBA00022723"/>
    </source>
</evidence>
<dbReference type="GO" id="GO:0046701">
    <property type="term" value="P:insecticide catabolic process"/>
    <property type="evidence" value="ECO:0007669"/>
    <property type="project" value="TreeGrafter"/>
</dbReference>
<reference evidence="14" key="1">
    <citation type="submission" date="2025-08" db="UniProtKB">
        <authorList>
            <consortium name="RefSeq"/>
        </authorList>
    </citation>
    <scope>IDENTIFICATION</scope>
</reference>
<evidence type="ECO:0000313" key="14">
    <source>
        <dbReference type="RefSeq" id="XP_014487359.1"/>
    </source>
</evidence>
<accession>A0A6P3YBL4</accession>
<keyword evidence="9" id="KW-0560">Oxidoreductase</keyword>
<evidence type="ECO:0000256" key="12">
    <source>
        <dbReference type="ARBA" id="ARBA00023136"/>
    </source>
</evidence>
<evidence type="ECO:0000256" key="4">
    <source>
        <dbReference type="ARBA" id="ARBA00010617"/>
    </source>
</evidence>
<comment type="similarity">
    <text evidence="4">Belongs to the cytochrome P450 family.</text>
</comment>
<proteinExistence type="inferred from homology"/>
<dbReference type="InterPro" id="IPR036396">
    <property type="entry name" value="Cyt_P450_sf"/>
</dbReference>